<evidence type="ECO:0000313" key="6">
    <source>
        <dbReference type="Proteomes" id="UP000245119"/>
    </source>
</evidence>
<feature type="region of interest" description="Disordered" evidence="2">
    <location>
        <begin position="85"/>
        <end position="115"/>
    </location>
</feature>
<keyword evidence="1" id="KW-0862">Zinc</keyword>
<comment type="caution">
    <text evidence="1">Lacks conserved residue(s) required for the propagation of feature annotation.</text>
</comment>
<dbReference type="OrthoDB" id="6040087at2759"/>
<feature type="binding site" evidence="1">
    <location>
        <position position="353"/>
    </location>
    <ligand>
        <name>Zn(2+)</name>
        <dbReference type="ChEBI" id="CHEBI:29105"/>
        <note>catalytic</note>
    </ligand>
</feature>
<dbReference type="EMBL" id="PZQS01000002">
    <property type="protein sequence ID" value="PVD36724.1"/>
    <property type="molecule type" value="Genomic_DNA"/>
</dbReference>
<keyword evidence="1" id="KW-0479">Metal-binding</keyword>
<dbReference type="AlphaFoldDB" id="A0A2T7PTH3"/>
<organism evidence="5 6">
    <name type="scientific">Pomacea canaliculata</name>
    <name type="common">Golden apple snail</name>
    <dbReference type="NCBI Taxonomy" id="400727"/>
    <lineage>
        <taxon>Eukaryota</taxon>
        <taxon>Metazoa</taxon>
        <taxon>Spiralia</taxon>
        <taxon>Lophotrochozoa</taxon>
        <taxon>Mollusca</taxon>
        <taxon>Gastropoda</taxon>
        <taxon>Caenogastropoda</taxon>
        <taxon>Architaenioglossa</taxon>
        <taxon>Ampullarioidea</taxon>
        <taxon>Ampullariidae</taxon>
        <taxon>Pomacea</taxon>
    </lineage>
</organism>
<dbReference type="GO" id="GO:0046872">
    <property type="term" value="F:metal ion binding"/>
    <property type="evidence" value="ECO:0007669"/>
    <property type="project" value="UniProtKB-KW"/>
</dbReference>
<keyword evidence="3" id="KW-0732">Signal</keyword>
<feature type="binding site" evidence="1">
    <location>
        <position position="349"/>
    </location>
    <ligand>
        <name>Zn(2+)</name>
        <dbReference type="ChEBI" id="CHEBI:29105"/>
        <note>catalytic</note>
    </ligand>
</feature>
<sequence length="415" mass="47125">MDKMSILMVCLMAALSEAALHEFSLQNVLDNAELMDHARRVARAADAAGYEIATLYGESLESGEHRRPRRQSVVKVQKLRASPHFRRETTHVTSEAASSMPKPESGGALGERNDNQSPIDQRLLLQWPSEGQVGAIQSKDRNFQLLPLPEDFTRKFPFLHVLLTWSNTTDNQDSSPVDNFVDVSKDEVNKLEDEEANNEKVKRSVRDRKVTIEVGVYLDVHFLNKVSEKHQISSNQQLTDFIAQKWSGIAGVLHNPSLVGWDITIKVVNVEIWRSNPWWYQDSTQELGERMQSACENTMDQPFDYVSIETSDTDPPRRTGVAYVGQMCNPRYRCGITKGANFNFAPEIHEMGHNMGLKHDDTMSECSRQEKGFMSAKQSVFRPCYAKVLDYSLRDKSCLFEDSVDTSNYNPINLE</sequence>
<feature type="binding site" evidence="1">
    <location>
        <position position="359"/>
    </location>
    <ligand>
        <name>Zn(2+)</name>
        <dbReference type="ChEBI" id="CHEBI:29105"/>
        <note>catalytic</note>
    </ligand>
</feature>
<evidence type="ECO:0000256" key="2">
    <source>
        <dbReference type="SAM" id="MobiDB-lite"/>
    </source>
</evidence>
<dbReference type="PANTHER" id="PTHR11905:SF159">
    <property type="entry name" value="ADAM METALLOPROTEASE"/>
    <property type="match status" value="1"/>
</dbReference>
<dbReference type="InterPro" id="IPR024079">
    <property type="entry name" value="MetalloPept_cat_dom_sf"/>
</dbReference>
<dbReference type="PROSITE" id="PS50215">
    <property type="entry name" value="ADAM_MEPRO"/>
    <property type="match status" value="1"/>
</dbReference>
<keyword evidence="6" id="KW-1185">Reference proteome</keyword>
<dbReference type="PANTHER" id="PTHR11905">
    <property type="entry name" value="ADAM A DISINTEGRIN AND METALLOPROTEASE DOMAIN"/>
    <property type="match status" value="1"/>
</dbReference>
<gene>
    <name evidence="5" type="ORF">C0Q70_03710</name>
</gene>
<feature type="active site" evidence="1">
    <location>
        <position position="350"/>
    </location>
</feature>
<comment type="caution">
    <text evidence="5">The sequence shown here is derived from an EMBL/GenBank/DDBJ whole genome shotgun (WGS) entry which is preliminary data.</text>
</comment>
<dbReference type="Gene3D" id="3.40.390.10">
    <property type="entry name" value="Collagenase (Catalytic Domain)"/>
    <property type="match status" value="1"/>
</dbReference>
<evidence type="ECO:0000256" key="3">
    <source>
        <dbReference type="SAM" id="SignalP"/>
    </source>
</evidence>
<evidence type="ECO:0000313" key="5">
    <source>
        <dbReference type="EMBL" id="PVD36724.1"/>
    </source>
</evidence>
<feature type="signal peptide" evidence="3">
    <location>
        <begin position="1"/>
        <end position="18"/>
    </location>
</feature>
<dbReference type="SUPFAM" id="SSF55486">
    <property type="entry name" value="Metalloproteases ('zincins'), catalytic domain"/>
    <property type="match status" value="1"/>
</dbReference>
<evidence type="ECO:0000259" key="4">
    <source>
        <dbReference type="PROSITE" id="PS50215"/>
    </source>
</evidence>
<accession>A0A2T7PTH3</accession>
<proteinExistence type="predicted"/>
<name>A0A2T7PTH3_POMCA</name>
<reference evidence="5 6" key="1">
    <citation type="submission" date="2018-04" db="EMBL/GenBank/DDBJ databases">
        <title>The genome of golden apple snail Pomacea canaliculata provides insight into stress tolerance and invasive adaptation.</title>
        <authorList>
            <person name="Liu C."/>
            <person name="Liu B."/>
            <person name="Ren Y."/>
            <person name="Zhang Y."/>
            <person name="Wang H."/>
            <person name="Li S."/>
            <person name="Jiang F."/>
            <person name="Yin L."/>
            <person name="Zhang G."/>
            <person name="Qian W."/>
            <person name="Fan W."/>
        </authorList>
    </citation>
    <scope>NUCLEOTIDE SEQUENCE [LARGE SCALE GENOMIC DNA]</scope>
    <source>
        <strain evidence="5">SZHN2017</strain>
        <tissue evidence="5">Muscle</tissue>
    </source>
</reference>
<dbReference type="InterPro" id="IPR001590">
    <property type="entry name" value="Peptidase_M12B"/>
</dbReference>
<feature type="chain" id="PRO_5015469381" description="Peptidase M12B domain-containing protein" evidence="3">
    <location>
        <begin position="19"/>
        <end position="415"/>
    </location>
</feature>
<protein>
    <recommendedName>
        <fullName evidence="4">Peptidase M12B domain-containing protein</fullName>
    </recommendedName>
</protein>
<feature type="domain" description="Peptidase M12B" evidence="4">
    <location>
        <begin position="210"/>
        <end position="384"/>
    </location>
</feature>
<dbReference type="Pfam" id="PF01421">
    <property type="entry name" value="Reprolysin"/>
    <property type="match status" value="1"/>
</dbReference>
<dbReference type="GO" id="GO:0006508">
    <property type="term" value="P:proteolysis"/>
    <property type="evidence" value="ECO:0007669"/>
    <property type="project" value="InterPro"/>
</dbReference>
<evidence type="ECO:0000256" key="1">
    <source>
        <dbReference type="PROSITE-ProRule" id="PRU00276"/>
    </source>
</evidence>
<dbReference type="GO" id="GO:0004222">
    <property type="term" value="F:metalloendopeptidase activity"/>
    <property type="evidence" value="ECO:0007669"/>
    <property type="project" value="InterPro"/>
</dbReference>
<dbReference type="Proteomes" id="UP000245119">
    <property type="component" value="Linkage Group LG2"/>
</dbReference>